<keyword evidence="2" id="KW-0645">Protease</keyword>
<reference evidence="2 3" key="1">
    <citation type="submission" date="2023-07" db="EMBL/GenBank/DDBJ databases">
        <title>Comparative genomics of wheat-associated soil bacteria to identify genetic determinants of phenazine resistance.</title>
        <authorList>
            <person name="Mouncey N."/>
        </authorList>
    </citation>
    <scope>NUCLEOTIDE SEQUENCE [LARGE SCALE GENOMIC DNA]</scope>
    <source>
        <strain evidence="2 3">W4I11</strain>
    </source>
</reference>
<evidence type="ECO:0000256" key="1">
    <source>
        <dbReference type="SAM" id="SignalP"/>
    </source>
</evidence>
<gene>
    <name evidence="2" type="ORF">QFZ34_004594</name>
</gene>
<organism evidence="2 3">
    <name type="scientific">Phyllobacterium ifriqiyense</name>
    <dbReference type="NCBI Taxonomy" id="314238"/>
    <lineage>
        <taxon>Bacteria</taxon>
        <taxon>Pseudomonadati</taxon>
        <taxon>Pseudomonadota</taxon>
        <taxon>Alphaproteobacteria</taxon>
        <taxon>Hyphomicrobiales</taxon>
        <taxon>Phyllobacteriaceae</taxon>
        <taxon>Phyllobacterium</taxon>
    </lineage>
</organism>
<evidence type="ECO:0000313" key="2">
    <source>
        <dbReference type="EMBL" id="MDQ0999412.1"/>
    </source>
</evidence>
<sequence>MHILARLAASSIAVAIASSFVAPANAATVLRKYQYFTLNADNAAELDKELSRRGPVLAKTGTRHPGMTRMRFDSKVKFGSNGKNCQVVHADITVRATVYLPRWKQRRSAKRDLALVWDTLSADIKRHEESHIVIARTAAGDMERQVKALPWRSDCMKLKADIDALTAKLLKKHDADQVRFDRIETVNFETRFERLLTYRMVKELSKP</sequence>
<comment type="caution">
    <text evidence="2">The sequence shown here is derived from an EMBL/GenBank/DDBJ whole genome shotgun (WGS) entry which is preliminary data.</text>
</comment>
<evidence type="ECO:0000313" key="3">
    <source>
        <dbReference type="Proteomes" id="UP001237780"/>
    </source>
</evidence>
<keyword evidence="2" id="KW-0378">Hydrolase</keyword>
<protein>
    <submittedName>
        <fullName evidence="2">Secreted Zn-dependent protease</fullName>
    </submittedName>
</protein>
<keyword evidence="3" id="KW-1185">Reference proteome</keyword>
<proteinExistence type="predicted"/>
<dbReference type="Proteomes" id="UP001237780">
    <property type="component" value="Unassembled WGS sequence"/>
</dbReference>
<feature type="signal peptide" evidence="1">
    <location>
        <begin position="1"/>
        <end position="26"/>
    </location>
</feature>
<dbReference type="EMBL" id="JAUSZT010000003">
    <property type="protein sequence ID" value="MDQ0999412.1"/>
    <property type="molecule type" value="Genomic_DNA"/>
</dbReference>
<dbReference type="InterPro" id="IPR010321">
    <property type="entry name" value="DUF922"/>
</dbReference>
<dbReference type="GO" id="GO:0008233">
    <property type="term" value="F:peptidase activity"/>
    <property type="evidence" value="ECO:0007669"/>
    <property type="project" value="UniProtKB-KW"/>
</dbReference>
<accession>A0ABU0SFD4</accession>
<dbReference type="Pfam" id="PF06037">
    <property type="entry name" value="DUF922"/>
    <property type="match status" value="1"/>
</dbReference>
<dbReference type="RefSeq" id="WP_307285665.1">
    <property type="nucleotide sequence ID" value="NZ_JAUSZT010000003.1"/>
</dbReference>
<feature type="chain" id="PRO_5046038743" evidence="1">
    <location>
        <begin position="27"/>
        <end position="207"/>
    </location>
</feature>
<keyword evidence="1" id="KW-0732">Signal</keyword>
<name>A0ABU0SFD4_9HYPH</name>
<dbReference type="GO" id="GO:0006508">
    <property type="term" value="P:proteolysis"/>
    <property type="evidence" value="ECO:0007669"/>
    <property type="project" value="UniProtKB-KW"/>
</dbReference>
<dbReference type="PIRSF" id="PIRSF010521">
    <property type="entry name" value="DUF922_bac"/>
    <property type="match status" value="1"/>
</dbReference>